<organism evidence="8 9">
    <name type="scientific">Candidatus Doudnabacteria bacterium RIFCSPHIGHO2_01_FULL_49_9</name>
    <dbReference type="NCBI Taxonomy" id="1817827"/>
    <lineage>
        <taxon>Bacteria</taxon>
        <taxon>Candidatus Doudnaibacteriota</taxon>
    </lineage>
</organism>
<keyword evidence="7" id="KW-0698">rRNA processing</keyword>
<feature type="binding site" evidence="7">
    <location>
        <position position="102"/>
    </location>
    <ligand>
        <name>Zn(2+)</name>
        <dbReference type="ChEBI" id="CHEBI:29105"/>
        <note>catalytic</note>
    </ligand>
</feature>
<dbReference type="InterPro" id="IPR023091">
    <property type="entry name" value="MetalPrtase_cat_dom_sf_prd"/>
</dbReference>
<sequence>MTKPRPVKPTHKLSKFASAVLRFMKAKGEVNVYLIDGRTMRKMNREFRGQDKATDVLAFPYPDDFPMPKGAKRPLGDIYLNPAYIKKNNETLEYLLTHGILHLLGFNHMKKGDKIKMEKLEKQLLAKTGKVSHID</sequence>
<proteinExistence type="inferred from homology"/>
<evidence type="ECO:0000256" key="1">
    <source>
        <dbReference type="ARBA" id="ARBA00010875"/>
    </source>
</evidence>
<accession>A0A1F5P132</accession>
<dbReference type="Gene3D" id="3.40.390.30">
    <property type="entry name" value="Metalloproteases ('zincins'), catalytic domain"/>
    <property type="match status" value="1"/>
</dbReference>
<evidence type="ECO:0000256" key="3">
    <source>
        <dbReference type="ARBA" id="ARBA00022723"/>
    </source>
</evidence>
<comment type="similarity">
    <text evidence="1 7">Belongs to the endoribonuclease YbeY family.</text>
</comment>
<keyword evidence="5 7" id="KW-0378">Hydrolase</keyword>
<feature type="binding site" evidence="7">
    <location>
        <position position="98"/>
    </location>
    <ligand>
        <name>Zn(2+)</name>
        <dbReference type="ChEBI" id="CHEBI:29105"/>
        <note>catalytic</note>
    </ligand>
</feature>
<dbReference type="GO" id="GO:0004222">
    <property type="term" value="F:metalloendopeptidase activity"/>
    <property type="evidence" value="ECO:0007669"/>
    <property type="project" value="InterPro"/>
</dbReference>
<comment type="function">
    <text evidence="7">Single strand-specific metallo-endoribonuclease involved in late-stage 70S ribosome quality control and in maturation of the 3' terminus of the 16S rRNA.</text>
</comment>
<comment type="caution">
    <text evidence="8">The sequence shown here is derived from an EMBL/GenBank/DDBJ whole genome shotgun (WGS) entry which is preliminary data.</text>
</comment>
<dbReference type="NCBIfam" id="TIGR00043">
    <property type="entry name" value="rRNA maturation RNase YbeY"/>
    <property type="match status" value="1"/>
</dbReference>
<dbReference type="PANTHER" id="PTHR46986">
    <property type="entry name" value="ENDORIBONUCLEASE YBEY, CHLOROPLASTIC"/>
    <property type="match status" value="1"/>
</dbReference>
<keyword evidence="7" id="KW-0963">Cytoplasm</keyword>
<name>A0A1F5P132_9BACT</name>
<reference evidence="8 9" key="1">
    <citation type="journal article" date="2016" name="Nat. Commun.">
        <title>Thousands of microbial genomes shed light on interconnected biogeochemical processes in an aquifer system.</title>
        <authorList>
            <person name="Anantharaman K."/>
            <person name="Brown C.T."/>
            <person name="Hug L.A."/>
            <person name="Sharon I."/>
            <person name="Castelle C.J."/>
            <person name="Probst A.J."/>
            <person name="Thomas B.C."/>
            <person name="Singh A."/>
            <person name="Wilkins M.J."/>
            <person name="Karaoz U."/>
            <person name="Brodie E.L."/>
            <person name="Williams K.H."/>
            <person name="Hubbard S.S."/>
            <person name="Banfield J.F."/>
        </authorList>
    </citation>
    <scope>NUCLEOTIDE SEQUENCE [LARGE SCALE GENOMIC DNA]</scope>
</reference>
<dbReference type="AlphaFoldDB" id="A0A1F5P132"/>
<evidence type="ECO:0000313" key="9">
    <source>
        <dbReference type="Proteomes" id="UP000176339"/>
    </source>
</evidence>
<evidence type="ECO:0000256" key="7">
    <source>
        <dbReference type="HAMAP-Rule" id="MF_00009"/>
    </source>
</evidence>
<evidence type="ECO:0000313" key="8">
    <source>
        <dbReference type="EMBL" id="OGE83617.1"/>
    </source>
</evidence>
<dbReference type="GO" id="GO:0006364">
    <property type="term" value="P:rRNA processing"/>
    <property type="evidence" value="ECO:0007669"/>
    <property type="project" value="UniProtKB-UniRule"/>
</dbReference>
<dbReference type="HAMAP" id="MF_00009">
    <property type="entry name" value="Endoribonucl_YbeY"/>
    <property type="match status" value="1"/>
</dbReference>
<dbReference type="GO" id="GO:0005737">
    <property type="term" value="C:cytoplasm"/>
    <property type="evidence" value="ECO:0007669"/>
    <property type="project" value="UniProtKB-SubCell"/>
</dbReference>
<gene>
    <name evidence="7" type="primary">ybeY</name>
    <name evidence="8" type="ORF">A2846_01100</name>
</gene>
<evidence type="ECO:0000256" key="2">
    <source>
        <dbReference type="ARBA" id="ARBA00022722"/>
    </source>
</evidence>
<dbReference type="SUPFAM" id="SSF55486">
    <property type="entry name" value="Metalloproteases ('zincins'), catalytic domain"/>
    <property type="match status" value="1"/>
</dbReference>
<keyword evidence="6 7" id="KW-0862">Zinc</keyword>
<evidence type="ECO:0000256" key="5">
    <source>
        <dbReference type="ARBA" id="ARBA00022801"/>
    </source>
</evidence>
<dbReference type="EMBL" id="MFEN01000039">
    <property type="protein sequence ID" value="OGE83617.1"/>
    <property type="molecule type" value="Genomic_DNA"/>
</dbReference>
<keyword evidence="2 7" id="KW-0540">Nuclease</keyword>
<dbReference type="PANTHER" id="PTHR46986:SF1">
    <property type="entry name" value="ENDORIBONUCLEASE YBEY, CHLOROPLASTIC"/>
    <property type="match status" value="1"/>
</dbReference>
<protein>
    <recommendedName>
        <fullName evidence="7">Endoribonuclease YbeY</fullName>
        <ecNumber evidence="7">3.1.-.-</ecNumber>
    </recommendedName>
</protein>
<feature type="binding site" evidence="7">
    <location>
        <position position="108"/>
    </location>
    <ligand>
        <name>Zn(2+)</name>
        <dbReference type="ChEBI" id="CHEBI:29105"/>
        <note>catalytic</note>
    </ligand>
</feature>
<dbReference type="Proteomes" id="UP000176339">
    <property type="component" value="Unassembled WGS sequence"/>
</dbReference>
<comment type="subcellular location">
    <subcellularLocation>
        <location evidence="7">Cytoplasm</location>
    </subcellularLocation>
</comment>
<dbReference type="GO" id="GO:0004521">
    <property type="term" value="F:RNA endonuclease activity"/>
    <property type="evidence" value="ECO:0007669"/>
    <property type="project" value="UniProtKB-UniRule"/>
</dbReference>
<evidence type="ECO:0000256" key="6">
    <source>
        <dbReference type="ARBA" id="ARBA00022833"/>
    </source>
</evidence>
<dbReference type="InterPro" id="IPR002036">
    <property type="entry name" value="YbeY"/>
</dbReference>
<comment type="cofactor">
    <cofactor evidence="7">
        <name>Zn(2+)</name>
        <dbReference type="ChEBI" id="CHEBI:29105"/>
    </cofactor>
    <text evidence="7">Binds 1 zinc ion.</text>
</comment>
<dbReference type="InterPro" id="IPR020549">
    <property type="entry name" value="YbeY_CS"/>
</dbReference>
<keyword evidence="7" id="KW-0690">Ribosome biogenesis</keyword>
<dbReference type="GO" id="GO:0008270">
    <property type="term" value="F:zinc ion binding"/>
    <property type="evidence" value="ECO:0007669"/>
    <property type="project" value="UniProtKB-UniRule"/>
</dbReference>
<evidence type="ECO:0000256" key="4">
    <source>
        <dbReference type="ARBA" id="ARBA00022759"/>
    </source>
</evidence>
<keyword evidence="3 7" id="KW-0479">Metal-binding</keyword>
<dbReference type="PROSITE" id="PS01306">
    <property type="entry name" value="UPF0054"/>
    <property type="match status" value="1"/>
</dbReference>
<dbReference type="EC" id="3.1.-.-" evidence="7"/>
<keyword evidence="4 7" id="KW-0255">Endonuclease</keyword>
<dbReference type="Pfam" id="PF02130">
    <property type="entry name" value="YbeY"/>
    <property type="match status" value="1"/>
</dbReference>